<dbReference type="InterPro" id="IPR000340">
    <property type="entry name" value="Dual-sp_phosphatase_cat-dom"/>
</dbReference>
<protein>
    <recommendedName>
        <fullName evidence="2">protein-tyrosine-phosphatase</fullName>
        <ecNumber evidence="2">3.1.3.48</ecNumber>
    </recommendedName>
</protein>
<sequence length="944" mass="102774">MTKGLQPPTEAAGGSQSPQPSLQELMPASTNGAVNQQNRDARRSFVGIWLMVDVQRGSAFLRLTWFDQRAEWRPAAKPAEKKLNVYRFGRITAGSVPAMVDRPKMASLAAASSSKGSVAELVAWARTQRHKGRGLLQVAPGIYLGNKQAAANAELLALNGITAVCAIGARLRAPEVGHARLGLWNAEFNALSFPSVHIFLEMLQALRLSRQESCGHETSEERVSTARPYNHPGLVYHHISVEDDGASSMLPFLEASCDFIHAEARQGAVLVHCKGGISRSPSLLVAYLMKHERLALSEAFEVCSLAQPAARCPENFQCDLEGPGRELAMSAMFQMLAFAALATASADCAVQAEEAAEASLFQFDRRPAAGACEKLVGQHDFVHQTDYNLISRFVRAFYEACEVVGLYTSTVETFPLTVVKMNNFSSLGLGVTTYWPMLSPDFFEADTYLPYTSDEYTFLIRWQADLDLRIGLFAASTILYKYTPMAIAYYAYTASAARISSQPGPQMPFVQGHGENWEDDGFAGQLVGNTLLACMLEKSGDGDGWTLDLSGAGTSAAPVQVMKRKAVSVAPASLLKAIGHFKCADRKCANARDLHVVHIEVQDPSSGMMRFSPKDGAQWSLAKTTLYALAIFVIECYHTGIHLFAGAVTSAIRKAVPAGTSLGQAVSPNTLQTIFALFEQAASLHSSHGSVFTGTVWSCNITAVWAVTREMSQYFLNTAPQDILGMSEDSPDWWAGRSFAFVEPISTFASFAAEQAVNQASEQSVLQNLQGELESIGIWTPQSSLNVTSAEGLAALVRNFLFVAGICHSHMYLTREVFTPLAGFTDTEPFLPYLRRKHTLLGFWAIVELCFPTVPATVNEMMIISYATASGFTKGVPELGDGKYPNSTELNSAVASFQQGLKRCRQEVYELFGGFHNKTFVPGYLYPVDVPKPFGYAITQTAYV</sequence>
<evidence type="ECO:0000259" key="6">
    <source>
        <dbReference type="PROSITE" id="PS50054"/>
    </source>
</evidence>
<evidence type="ECO:0000313" key="8">
    <source>
        <dbReference type="EMBL" id="OLP85221.1"/>
    </source>
</evidence>
<dbReference type="GO" id="GO:0008330">
    <property type="term" value="F:protein tyrosine/threonine phosphatase activity"/>
    <property type="evidence" value="ECO:0007669"/>
    <property type="project" value="TreeGrafter"/>
</dbReference>
<evidence type="ECO:0000256" key="2">
    <source>
        <dbReference type="ARBA" id="ARBA00013064"/>
    </source>
</evidence>
<comment type="caution">
    <text evidence="8">The sequence shown here is derived from an EMBL/GenBank/DDBJ whole genome shotgun (WGS) entry which is preliminary data.</text>
</comment>
<feature type="domain" description="Tyrosine specific protein phosphatases" evidence="7">
    <location>
        <begin position="250"/>
        <end position="301"/>
    </location>
</feature>
<organism evidence="8 9">
    <name type="scientific">Symbiodinium microadriaticum</name>
    <name type="common">Dinoflagellate</name>
    <name type="synonym">Zooxanthella microadriatica</name>
    <dbReference type="NCBI Taxonomy" id="2951"/>
    <lineage>
        <taxon>Eukaryota</taxon>
        <taxon>Sar</taxon>
        <taxon>Alveolata</taxon>
        <taxon>Dinophyceae</taxon>
        <taxon>Suessiales</taxon>
        <taxon>Symbiodiniaceae</taxon>
        <taxon>Symbiodinium</taxon>
    </lineage>
</organism>
<feature type="compositionally biased region" description="Polar residues" evidence="5">
    <location>
        <begin position="14"/>
        <end position="26"/>
    </location>
</feature>
<dbReference type="SUPFAM" id="SSF52799">
    <property type="entry name" value="(Phosphotyrosine protein) phosphatases II"/>
    <property type="match status" value="1"/>
</dbReference>
<evidence type="ECO:0000256" key="1">
    <source>
        <dbReference type="ARBA" id="ARBA00008601"/>
    </source>
</evidence>
<dbReference type="PANTHER" id="PTHR10159:SF519">
    <property type="entry name" value="DUAL SPECIFICITY PROTEIN PHOSPHATASE MPK3"/>
    <property type="match status" value="1"/>
</dbReference>
<keyword evidence="3" id="KW-0378">Hydrolase</keyword>
<feature type="region of interest" description="Disordered" evidence="5">
    <location>
        <begin position="1"/>
        <end position="26"/>
    </location>
</feature>
<dbReference type="InterPro" id="IPR020422">
    <property type="entry name" value="TYR_PHOSPHATASE_DUAL_dom"/>
</dbReference>
<accession>A0A1Q9CQM2</accession>
<dbReference type="InterPro" id="IPR029021">
    <property type="entry name" value="Prot-tyrosine_phosphatase-like"/>
</dbReference>
<dbReference type="OrthoDB" id="10252009at2759"/>
<evidence type="ECO:0000259" key="7">
    <source>
        <dbReference type="PROSITE" id="PS50056"/>
    </source>
</evidence>
<dbReference type="EC" id="3.1.3.48" evidence="2"/>
<dbReference type="Pfam" id="PF00782">
    <property type="entry name" value="DSPc"/>
    <property type="match status" value="1"/>
</dbReference>
<keyword evidence="4" id="KW-0904">Protein phosphatase</keyword>
<dbReference type="GO" id="GO:0043409">
    <property type="term" value="P:negative regulation of MAPK cascade"/>
    <property type="evidence" value="ECO:0007669"/>
    <property type="project" value="TreeGrafter"/>
</dbReference>
<dbReference type="PROSITE" id="PS00383">
    <property type="entry name" value="TYR_PHOSPHATASE_1"/>
    <property type="match status" value="1"/>
</dbReference>
<dbReference type="GO" id="GO:0033550">
    <property type="term" value="F:MAP kinase tyrosine phosphatase activity"/>
    <property type="evidence" value="ECO:0007669"/>
    <property type="project" value="TreeGrafter"/>
</dbReference>
<evidence type="ECO:0000256" key="5">
    <source>
        <dbReference type="SAM" id="MobiDB-lite"/>
    </source>
</evidence>
<dbReference type="SMART" id="SM00195">
    <property type="entry name" value="DSPc"/>
    <property type="match status" value="1"/>
</dbReference>
<dbReference type="PROSITE" id="PS50056">
    <property type="entry name" value="TYR_PHOSPHATASE_2"/>
    <property type="match status" value="1"/>
</dbReference>
<dbReference type="GO" id="GO:0005737">
    <property type="term" value="C:cytoplasm"/>
    <property type="evidence" value="ECO:0007669"/>
    <property type="project" value="TreeGrafter"/>
</dbReference>
<keyword evidence="9" id="KW-1185">Reference proteome</keyword>
<dbReference type="Gene3D" id="3.90.190.10">
    <property type="entry name" value="Protein tyrosine phosphatase superfamily"/>
    <property type="match status" value="1"/>
</dbReference>
<dbReference type="GO" id="GO:0017017">
    <property type="term" value="F:MAP kinase tyrosine/serine/threonine phosphatase activity"/>
    <property type="evidence" value="ECO:0007669"/>
    <property type="project" value="TreeGrafter"/>
</dbReference>
<dbReference type="Proteomes" id="UP000186817">
    <property type="component" value="Unassembled WGS sequence"/>
</dbReference>
<dbReference type="PROSITE" id="PS50054">
    <property type="entry name" value="TYR_PHOSPHATASE_DUAL"/>
    <property type="match status" value="1"/>
</dbReference>
<name>A0A1Q9CQM2_SYMMI</name>
<dbReference type="InterPro" id="IPR016130">
    <property type="entry name" value="Tyr_Pase_AS"/>
</dbReference>
<proteinExistence type="inferred from homology"/>
<dbReference type="InterPro" id="IPR000387">
    <property type="entry name" value="Tyr_Pase_dom"/>
</dbReference>
<evidence type="ECO:0000256" key="4">
    <source>
        <dbReference type="ARBA" id="ARBA00022912"/>
    </source>
</evidence>
<dbReference type="EMBL" id="LSRX01000988">
    <property type="protein sequence ID" value="OLP85221.1"/>
    <property type="molecule type" value="Genomic_DNA"/>
</dbReference>
<feature type="domain" description="Tyrosine-protein phosphatase" evidence="6">
    <location>
        <begin position="134"/>
        <end position="329"/>
    </location>
</feature>
<reference evidence="8 9" key="1">
    <citation type="submission" date="2016-02" db="EMBL/GenBank/DDBJ databases">
        <title>Genome analysis of coral dinoflagellate symbionts highlights evolutionary adaptations to a symbiotic lifestyle.</title>
        <authorList>
            <person name="Aranda M."/>
            <person name="Li Y."/>
            <person name="Liew Y.J."/>
            <person name="Baumgarten S."/>
            <person name="Simakov O."/>
            <person name="Wilson M."/>
            <person name="Piel J."/>
            <person name="Ashoor H."/>
            <person name="Bougouffa S."/>
            <person name="Bajic V.B."/>
            <person name="Ryu T."/>
            <person name="Ravasi T."/>
            <person name="Bayer T."/>
            <person name="Micklem G."/>
            <person name="Kim H."/>
            <person name="Bhak J."/>
            <person name="Lajeunesse T.C."/>
            <person name="Voolstra C.R."/>
        </authorList>
    </citation>
    <scope>NUCLEOTIDE SEQUENCE [LARGE SCALE GENOMIC DNA]</scope>
    <source>
        <strain evidence="8 9">CCMP2467</strain>
    </source>
</reference>
<evidence type="ECO:0000256" key="3">
    <source>
        <dbReference type="ARBA" id="ARBA00022801"/>
    </source>
</evidence>
<dbReference type="AlphaFoldDB" id="A0A1Q9CQM2"/>
<dbReference type="PANTHER" id="PTHR10159">
    <property type="entry name" value="DUAL SPECIFICITY PROTEIN PHOSPHATASE"/>
    <property type="match status" value="1"/>
</dbReference>
<evidence type="ECO:0000313" key="9">
    <source>
        <dbReference type="Proteomes" id="UP000186817"/>
    </source>
</evidence>
<comment type="similarity">
    <text evidence="1">Belongs to the protein-tyrosine phosphatase family. Non-receptor class dual specificity subfamily.</text>
</comment>
<gene>
    <name evidence="8" type="primary">DUSP28</name>
    <name evidence="8" type="ORF">AK812_SmicGene33819</name>
</gene>